<sequence length="87" mass="9706">MENRAARRPHSSCSAYQLVRSGMRAHGHWYSVTTDPWGARRTKLGSRAKNVGNAGKSAVVAIRVGYASNSRQIASTETFHYNRETIR</sequence>
<reference evidence="1 3" key="1">
    <citation type="submission" date="2015-10" db="EMBL/GenBank/DDBJ databases">
        <title>The cercosporin biosynthetic gene cluster was horizontally transferred to several fungal lineages and shown to be expanded in Cercospora beticola based on microsynteny with recipient genomes.</title>
        <authorList>
            <person name="De Jonge R."/>
            <person name="Ebert M.K."/>
            <person name="Suttle J.C."/>
            <person name="Jurick Ii W.M."/>
            <person name="Secor G.A."/>
            <person name="Thomma B.P."/>
            <person name="Van De Peer Y."/>
            <person name="Bolton M.D."/>
        </authorList>
    </citation>
    <scope>NUCLEOTIDE SEQUENCE [LARGE SCALE GENOMIC DNA]</scope>
    <source>
        <strain evidence="1 3">09-40</strain>
    </source>
</reference>
<accession>A0A2G5I0D7</accession>
<evidence type="ECO:0000313" key="2">
    <source>
        <dbReference type="EMBL" id="WPA98330.1"/>
    </source>
</evidence>
<gene>
    <name evidence="1" type="ORF">CB0940_05749</name>
    <name evidence="2" type="ORF">RHO25_002942</name>
</gene>
<name>A0A2G5I0D7_CERBT</name>
<protein>
    <submittedName>
        <fullName evidence="1">Uncharacterized protein</fullName>
    </submittedName>
</protein>
<dbReference type="Proteomes" id="UP001302367">
    <property type="component" value="Chromosome 2"/>
</dbReference>
<dbReference type="Proteomes" id="UP000230605">
    <property type="component" value="Chromosome 2"/>
</dbReference>
<proteinExistence type="predicted"/>
<dbReference type="EMBL" id="LKMD01000102">
    <property type="protein sequence ID" value="PIA97983.1"/>
    <property type="molecule type" value="Genomic_DNA"/>
</dbReference>
<organism evidence="1 3">
    <name type="scientific">Cercospora beticola</name>
    <name type="common">Sugarbeet leaf spot fungus</name>
    <dbReference type="NCBI Taxonomy" id="122368"/>
    <lineage>
        <taxon>Eukaryota</taxon>
        <taxon>Fungi</taxon>
        <taxon>Dikarya</taxon>
        <taxon>Ascomycota</taxon>
        <taxon>Pezizomycotina</taxon>
        <taxon>Dothideomycetes</taxon>
        <taxon>Dothideomycetidae</taxon>
        <taxon>Mycosphaerellales</taxon>
        <taxon>Mycosphaerellaceae</taxon>
        <taxon>Cercospora</taxon>
    </lineage>
</organism>
<dbReference type="EMBL" id="CP134185">
    <property type="protein sequence ID" value="WPA98330.1"/>
    <property type="molecule type" value="Genomic_DNA"/>
</dbReference>
<evidence type="ECO:0000313" key="1">
    <source>
        <dbReference type="EMBL" id="PIA97983.1"/>
    </source>
</evidence>
<evidence type="ECO:0000313" key="3">
    <source>
        <dbReference type="Proteomes" id="UP000230605"/>
    </source>
</evidence>
<reference evidence="2 4" key="2">
    <citation type="submission" date="2023-09" db="EMBL/GenBank/DDBJ databases">
        <title>Complete-Gapless Cercospora beticola genome.</title>
        <authorList>
            <person name="Wyatt N.A."/>
            <person name="Spanner R.E."/>
            <person name="Bolton M.D."/>
        </authorList>
    </citation>
    <scope>NUCLEOTIDE SEQUENCE [LARGE SCALE GENOMIC DNA]</scope>
    <source>
        <strain evidence="2">Cb09-40</strain>
    </source>
</reference>
<dbReference type="AlphaFoldDB" id="A0A2G5I0D7"/>
<evidence type="ECO:0000313" key="4">
    <source>
        <dbReference type="Proteomes" id="UP001302367"/>
    </source>
</evidence>
<keyword evidence="4" id="KW-1185">Reference proteome</keyword>